<dbReference type="AlphaFoldDB" id="A0A4R7JZY3"/>
<dbReference type="RefSeq" id="WP_133688209.1">
    <property type="nucleotide sequence ID" value="NZ_SOAY01000012.1"/>
</dbReference>
<evidence type="ECO:0000256" key="1">
    <source>
        <dbReference type="SAM" id="SignalP"/>
    </source>
</evidence>
<evidence type="ECO:0000313" key="3">
    <source>
        <dbReference type="Proteomes" id="UP000294749"/>
    </source>
</evidence>
<keyword evidence="3" id="KW-1185">Reference proteome</keyword>
<proteinExistence type="predicted"/>
<sequence>MKKIILLLILAVGLLSFNRPNKNITTEKLTEDQLNFIKENYKWDSEEFLFVNFRQPESSCHYDNYQNLKNSSKWWTEFYSKMELQNVRNIFVYSDKLRAKKVIDSKNHFADINNFFLNQIFSNDKTCYGILIINKKGEYQKKAGEYMQKDIVYLISQFD</sequence>
<accession>A0A4R7JZY3</accession>
<comment type="caution">
    <text evidence="2">The sequence shown here is derived from an EMBL/GenBank/DDBJ whole genome shotgun (WGS) entry which is preliminary data.</text>
</comment>
<feature type="chain" id="PRO_5020498524" evidence="1">
    <location>
        <begin position="22"/>
        <end position="159"/>
    </location>
</feature>
<dbReference type="Proteomes" id="UP000294749">
    <property type="component" value="Unassembled WGS sequence"/>
</dbReference>
<evidence type="ECO:0000313" key="2">
    <source>
        <dbReference type="EMBL" id="TDT43835.1"/>
    </source>
</evidence>
<feature type="signal peptide" evidence="1">
    <location>
        <begin position="1"/>
        <end position="21"/>
    </location>
</feature>
<protein>
    <submittedName>
        <fullName evidence="2">Uncharacterized protein</fullName>
    </submittedName>
</protein>
<name>A0A4R7JZY3_9FLAO</name>
<keyword evidence="1" id="KW-0732">Signal</keyword>
<reference evidence="2 3" key="1">
    <citation type="submission" date="2019-03" db="EMBL/GenBank/DDBJ databases">
        <title>Genomic Encyclopedia of Archaeal and Bacterial Type Strains, Phase II (KMG-II): from individual species to whole genera.</title>
        <authorList>
            <person name="Goeker M."/>
        </authorList>
    </citation>
    <scope>NUCLEOTIDE SEQUENCE [LARGE SCALE GENOMIC DNA]</scope>
    <source>
        <strain evidence="2 3">DSM 25233</strain>
    </source>
</reference>
<organism evidence="2 3">
    <name type="scientific">Maribacter spongiicola</name>
    <dbReference type="NCBI Taxonomy" id="1206753"/>
    <lineage>
        <taxon>Bacteria</taxon>
        <taxon>Pseudomonadati</taxon>
        <taxon>Bacteroidota</taxon>
        <taxon>Flavobacteriia</taxon>
        <taxon>Flavobacteriales</taxon>
        <taxon>Flavobacteriaceae</taxon>
        <taxon>Maribacter</taxon>
    </lineage>
</organism>
<gene>
    <name evidence="2" type="ORF">CLV90_2959</name>
</gene>
<dbReference type="EMBL" id="SOAY01000012">
    <property type="protein sequence ID" value="TDT43835.1"/>
    <property type="molecule type" value="Genomic_DNA"/>
</dbReference>
<dbReference type="OrthoDB" id="823362at2"/>